<evidence type="ECO:0000313" key="3">
    <source>
        <dbReference type="Proteomes" id="UP001184150"/>
    </source>
</evidence>
<feature type="transmembrane region" description="Helical" evidence="1">
    <location>
        <begin position="72"/>
        <end position="91"/>
    </location>
</feature>
<dbReference type="EMBL" id="JAVDRD010000011">
    <property type="protein sequence ID" value="MDR6512690.1"/>
    <property type="molecule type" value="Genomic_DNA"/>
</dbReference>
<dbReference type="Proteomes" id="UP001184150">
    <property type="component" value="Unassembled WGS sequence"/>
</dbReference>
<keyword evidence="1" id="KW-1133">Transmembrane helix</keyword>
<evidence type="ECO:0000256" key="1">
    <source>
        <dbReference type="SAM" id="Phobius"/>
    </source>
</evidence>
<evidence type="ECO:0008006" key="4">
    <source>
        <dbReference type="Google" id="ProtNLM"/>
    </source>
</evidence>
<dbReference type="RefSeq" id="WP_309806165.1">
    <property type="nucleotide sequence ID" value="NZ_JAVDRD010000011.1"/>
</dbReference>
<keyword evidence="3" id="KW-1185">Reference proteome</keyword>
<keyword evidence="1" id="KW-0472">Membrane</keyword>
<feature type="transmembrane region" description="Helical" evidence="1">
    <location>
        <begin position="45"/>
        <end position="66"/>
    </location>
</feature>
<accession>A0ABU1MQQ9</accession>
<organism evidence="2 3">
    <name type="scientific">Novosphingobium capsulatum</name>
    <dbReference type="NCBI Taxonomy" id="13688"/>
    <lineage>
        <taxon>Bacteria</taxon>
        <taxon>Pseudomonadati</taxon>
        <taxon>Pseudomonadota</taxon>
        <taxon>Alphaproteobacteria</taxon>
        <taxon>Sphingomonadales</taxon>
        <taxon>Sphingomonadaceae</taxon>
        <taxon>Novosphingobium</taxon>
    </lineage>
</organism>
<comment type="caution">
    <text evidence="2">The sequence shown here is derived from an EMBL/GenBank/DDBJ whole genome shotgun (WGS) entry which is preliminary data.</text>
</comment>
<evidence type="ECO:0000313" key="2">
    <source>
        <dbReference type="EMBL" id="MDR6512690.1"/>
    </source>
</evidence>
<protein>
    <recommendedName>
        <fullName evidence="4">5-bromo-4-chloroindolyl phosphate hydrolysis protein</fullName>
    </recommendedName>
</protein>
<sequence>MTASQSDHILRAARDSLAHQRAGGRRRSIGLRSAELKRQHVAKKAARIAMAVGVVLVAAMALGLVIDGIGLVGLLLTILAVIGVVGFFATYPRLKVPDLATINRGDVRTMVGRTQLWLEAQAPALPAPAVRLVDQIGAQLDGLGAQLEGIDASQPAVAEVRSLVGEHLPGMVESWRRIPTHLRQEERGGRNADQQLADGLARISGEIDQITRQLAAGDIDALAVRGRYLDYRYGDALEGDALADNGALPVRLVPPVEKT</sequence>
<name>A0ABU1MQQ9_9SPHN</name>
<proteinExistence type="predicted"/>
<keyword evidence="1" id="KW-0812">Transmembrane</keyword>
<reference evidence="2 3" key="1">
    <citation type="submission" date="2023-07" db="EMBL/GenBank/DDBJ databases">
        <title>Sorghum-associated microbial communities from plants grown in Nebraska, USA.</title>
        <authorList>
            <person name="Schachtman D."/>
        </authorList>
    </citation>
    <scope>NUCLEOTIDE SEQUENCE [LARGE SCALE GENOMIC DNA]</scope>
    <source>
        <strain evidence="2 3">DS1027</strain>
    </source>
</reference>
<gene>
    <name evidence="2" type="ORF">J2792_003575</name>
</gene>